<keyword evidence="4" id="KW-1185">Reference proteome</keyword>
<keyword evidence="2" id="KW-1133">Transmembrane helix</keyword>
<sequence length="778" mass="82618">MIQPSPAFHGEGEVRSSFRASSSHTSSMTLKHLSRSKTSLPSLLLRRELSMSIHTPSAKESARADPSFAALIWSTTAPTLWGPIPPAYPTRQGVVGGIGGHPSFGRTPVPLDSSNSMETLAGKAPLLSSNAARTPPHRGSVSSFFCRMNSSPGCFSATDKNPERKSQPVSPLSKTEVSTPLTAVALIWTRPKPHLGSLATKASSPFRTSSTRVPQRWAASFIVPPRLSLASASRRTHSPVGYRGWPSLSGRKRTPNSTKGYRWAYATSCLGWTESSTPQRPTARSFMALVRSVLEGNGRIALLQSVSCRVHNCVLELRAEGEGWWGWGKASPKAPPRTEHVVARHGTPGRPLARAASRKVSHGTGPPDQLRLGFRLGPLAQALDQPVNRGRRSLPTALAPAGLLPPARPDGPGHFPRRAPLREEPDRRSLALGQDHVGHPHRRRRVLRHEGLDGFDLPLEGPEVVGVGVASAGSVPPGKGRRRGLEPLLPPPDEVVEDAHEFLGRKGLGHHHVGPRLVAPDPVVRHGLGRQKDDGNGLEWGQKGVCAQIGAGGRRGLPGRPQEFHELVAVLVALGHPNVADDHVGEPGSTGLASAAAFALAALLVPEGDQVQEGTRVGARGYLVSPVVQKVSHGEPDGFLVVHQHHPLLVPSLEQVVVVFVAILAAVTAIAAAAIAAANISIASSCTRSKRSCTLFRHRGAGFGNETNAGGGGHGAALAPAVPSKATREIVVANVNEKQTTKHHWQRKPPRSRVEGGAVTGRCEEALMPSVSLFCPRD</sequence>
<gene>
    <name evidence="3" type="ORF">PSNMU_V1.4_AUG-EV-PASAV3_0115900</name>
</gene>
<feature type="region of interest" description="Disordered" evidence="1">
    <location>
        <begin position="384"/>
        <end position="442"/>
    </location>
</feature>
<feature type="compositionally biased region" description="Low complexity" evidence="1">
    <location>
        <begin position="394"/>
        <end position="413"/>
    </location>
</feature>
<feature type="transmembrane region" description="Helical" evidence="2">
    <location>
        <begin position="656"/>
        <end position="682"/>
    </location>
</feature>
<evidence type="ECO:0000256" key="1">
    <source>
        <dbReference type="SAM" id="MobiDB-lite"/>
    </source>
</evidence>
<protein>
    <submittedName>
        <fullName evidence="3">Uncharacterized protein</fullName>
    </submittedName>
</protein>
<dbReference type="AlphaFoldDB" id="A0A448ZQZ6"/>
<feature type="compositionally biased region" description="Basic residues" evidence="1">
    <location>
        <begin position="741"/>
        <end position="751"/>
    </location>
</feature>
<dbReference type="EMBL" id="CAACVS010000647">
    <property type="protein sequence ID" value="VEU44436.1"/>
    <property type="molecule type" value="Genomic_DNA"/>
</dbReference>
<reference evidence="3 4" key="1">
    <citation type="submission" date="2019-01" db="EMBL/GenBank/DDBJ databases">
        <authorList>
            <person name="Ferrante I. M."/>
        </authorList>
    </citation>
    <scope>NUCLEOTIDE SEQUENCE [LARGE SCALE GENOMIC DNA]</scope>
    <source>
        <strain evidence="3 4">B856</strain>
    </source>
</reference>
<feature type="region of interest" description="Disordered" evidence="1">
    <location>
        <begin position="1"/>
        <end position="34"/>
    </location>
</feature>
<keyword evidence="2" id="KW-0472">Membrane</keyword>
<evidence type="ECO:0000313" key="3">
    <source>
        <dbReference type="EMBL" id="VEU44436.1"/>
    </source>
</evidence>
<feature type="compositionally biased region" description="Low complexity" evidence="1">
    <location>
        <begin position="17"/>
        <end position="31"/>
    </location>
</feature>
<keyword evidence="2" id="KW-0812">Transmembrane</keyword>
<feature type="region of interest" description="Disordered" evidence="1">
    <location>
        <begin position="155"/>
        <end position="175"/>
    </location>
</feature>
<name>A0A448ZQZ6_9STRA</name>
<evidence type="ECO:0000256" key="2">
    <source>
        <dbReference type="SAM" id="Phobius"/>
    </source>
</evidence>
<organism evidence="3 4">
    <name type="scientific">Pseudo-nitzschia multistriata</name>
    <dbReference type="NCBI Taxonomy" id="183589"/>
    <lineage>
        <taxon>Eukaryota</taxon>
        <taxon>Sar</taxon>
        <taxon>Stramenopiles</taxon>
        <taxon>Ochrophyta</taxon>
        <taxon>Bacillariophyta</taxon>
        <taxon>Bacillariophyceae</taxon>
        <taxon>Bacillariophycidae</taxon>
        <taxon>Bacillariales</taxon>
        <taxon>Bacillariaceae</taxon>
        <taxon>Pseudo-nitzschia</taxon>
    </lineage>
</organism>
<evidence type="ECO:0000313" key="4">
    <source>
        <dbReference type="Proteomes" id="UP000291116"/>
    </source>
</evidence>
<feature type="compositionally biased region" description="Basic and acidic residues" evidence="1">
    <location>
        <begin position="420"/>
        <end position="429"/>
    </location>
</feature>
<accession>A0A448ZQZ6</accession>
<feature type="region of interest" description="Disordered" evidence="1">
    <location>
        <begin position="738"/>
        <end position="757"/>
    </location>
</feature>
<proteinExistence type="predicted"/>
<dbReference type="Proteomes" id="UP000291116">
    <property type="component" value="Unassembled WGS sequence"/>
</dbReference>
<feature type="region of interest" description="Disordered" evidence="1">
    <location>
        <begin position="471"/>
        <end position="491"/>
    </location>
</feature>
<feature type="region of interest" description="Disordered" evidence="1">
    <location>
        <begin position="330"/>
        <end position="370"/>
    </location>
</feature>